<protein>
    <submittedName>
        <fullName evidence="1">Uncharacterized protein</fullName>
    </submittedName>
</protein>
<organism evidence="1 2">
    <name type="scientific">Trichinella nelsoni</name>
    <dbReference type="NCBI Taxonomy" id="6336"/>
    <lineage>
        <taxon>Eukaryota</taxon>
        <taxon>Metazoa</taxon>
        <taxon>Ecdysozoa</taxon>
        <taxon>Nematoda</taxon>
        <taxon>Enoplea</taxon>
        <taxon>Dorylaimia</taxon>
        <taxon>Trichinellida</taxon>
        <taxon>Trichinellidae</taxon>
        <taxon>Trichinella</taxon>
    </lineage>
</organism>
<dbReference type="AlphaFoldDB" id="A0A0V0REK0"/>
<reference evidence="1 2" key="1">
    <citation type="submission" date="2015-01" db="EMBL/GenBank/DDBJ databases">
        <title>Evolution of Trichinella species and genotypes.</title>
        <authorList>
            <person name="Korhonen P.K."/>
            <person name="Edoardo P."/>
            <person name="Giuseppe L.R."/>
            <person name="Gasser R.B."/>
        </authorList>
    </citation>
    <scope>NUCLEOTIDE SEQUENCE [LARGE SCALE GENOMIC DNA]</scope>
    <source>
        <strain evidence="1">ISS37</strain>
    </source>
</reference>
<evidence type="ECO:0000313" key="1">
    <source>
        <dbReference type="EMBL" id="KRX12844.1"/>
    </source>
</evidence>
<dbReference type="Proteomes" id="UP000054630">
    <property type="component" value="Unassembled WGS sequence"/>
</dbReference>
<dbReference type="EMBL" id="JYDL01000257">
    <property type="protein sequence ID" value="KRX12844.1"/>
    <property type="molecule type" value="Genomic_DNA"/>
</dbReference>
<accession>A0A0V0REK0</accession>
<name>A0A0V0REK0_9BILA</name>
<dbReference type="OrthoDB" id="10447045at2759"/>
<comment type="caution">
    <text evidence="1">The sequence shown here is derived from an EMBL/GenBank/DDBJ whole genome shotgun (WGS) entry which is preliminary data.</text>
</comment>
<proteinExistence type="predicted"/>
<evidence type="ECO:0000313" key="2">
    <source>
        <dbReference type="Proteomes" id="UP000054630"/>
    </source>
</evidence>
<sequence length="111" mass="12046">MAKYLRKKLRRVDLNFNAHNVGMNDGDTSGFFPEVVEKSISLERVDGKNRAARIGEEINGVGVLSTRNTSGFRVEIVGQTTPSPNKSSNALSPNIRIGTPGGICATIWMIV</sequence>
<dbReference type="STRING" id="6336.A0A0V0REK0"/>
<keyword evidence="2" id="KW-1185">Reference proteome</keyword>
<gene>
    <name evidence="1" type="ORF">T07_8068</name>
</gene>